<gene>
    <name evidence="1" type="ORF">S01H4_43120</name>
</gene>
<sequence>SGGYVNFGDTIKMSDIGSGAYVNFSAENSVTLVSGGYVNLGDDVTIASGAYVNIADSTELNVASGAYVNITSGDVDINNAYIENFTENSAINKTKFYAAGDAFGTVTTIYTVPSGKVCYVTYGTMNFVNDASVSGSAYLFATVDSSDEVVFGTRTYPKSTYLRDERSQALNFSPPMKLAAGELIRLSSSHDDLYIMGTASGWIEDA</sequence>
<accession>X1CJD5</accession>
<reference evidence="1" key="1">
    <citation type="journal article" date="2014" name="Front. Microbiol.">
        <title>High frequency of phylogenetically diverse reductive dehalogenase-homologous genes in deep subseafloor sedimentary metagenomes.</title>
        <authorList>
            <person name="Kawai M."/>
            <person name="Futagami T."/>
            <person name="Toyoda A."/>
            <person name="Takaki Y."/>
            <person name="Nishi S."/>
            <person name="Hori S."/>
            <person name="Arai W."/>
            <person name="Tsubouchi T."/>
            <person name="Morono Y."/>
            <person name="Uchiyama I."/>
            <person name="Ito T."/>
            <person name="Fujiyama A."/>
            <person name="Inagaki F."/>
            <person name="Takami H."/>
        </authorList>
    </citation>
    <scope>NUCLEOTIDE SEQUENCE</scope>
    <source>
        <strain evidence="1">Expedition CK06-06</strain>
    </source>
</reference>
<name>X1CJD5_9ZZZZ</name>
<protein>
    <submittedName>
        <fullName evidence="1">Uncharacterized protein</fullName>
    </submittedName>
</protein>
<comment type="caution">
    <text evidence="1">The sequence shown here is derived from an EMBL/GenBank/DDBJ whole genome shotgun (WGS) entry which is preliminary data.</text>
</comment>
<dbReference type="EMBL" id="BART01023755">
    <property type="protein sequence ID" value="GAG96353.1"/>
    <property type="molecule type" value="Genomic_DNA"/>
</dbReference>
<dbReference type="AlphaFoldDB" id="X1CJD5"/>
<proteinExistence type="predicted"/>
<organism evidence="1">
    <name type="scientific">marine sediment metagenome</name>
    <dbReference type="NCBI Taxonomy" id="412755"/>
    <lineage>
        <taxon>unclassified sequences</taxon>
        <taxon>metagenomes</taxon>
        <taxon>ecological metagenomes</taxon>
    </lineage>
</organism>
<feature type="non-terminal residue" evidence="1">
    <location>
        <position position="1"/>
    </location>
</feature>
<evidence type="ECO:0000313" key="1">
    <source>
        <dbReference type="EMBL" id="GAG96353.1"/>
    </source>
</evidence>